<feature type="compositionally biased region" description="Low complexity" evidence="1">
    <location>
        <begin position="280"/>
        <end position="302"/>
    </location>
</feature>
<feature type="compositionally biased region" description="Low complexity" evidence="1">
    <location>
        <begin position="10"/>
        <end position="19"/>
    </location>
</feature>
<feature type="compositionally biased region" description="Basic and acidic residues" evidence="1">
    <location>
        <begin position="62"/>
        <end position="84"/>
    </location>
</feature>
<name>A0AAD6Y6D5_9AGAR</name>
<protein>
    <submittedName>
        <fullName evidence="2">Uncharacterized protein</fullName>
    </submittedName>
</protein>
<dbReference type="EMBL" id="JARJCW010000085">
    <property type="protein sequence ID" value="KAJ7196305.1"/>
    <property type="molecule type" value="Genomic_DNA"/>
</dbReference>
<comment type="caution">
    <text evidence="2">The sequence shown here is derived from an EMBL/GenBank/DDBJ whole genome shotgun (WGS) entry which is preliminary data.</text>
</comment>
<dbReference type="Proteomes" id="UP001219525">
    <property type="component" value="Unassembled WGS sequence"/>
</dbReference>
<feature type="region of interest" description="Disordered" evidence="1">
    <location>
        <begin position="243"/>
        <end position="306"/>
    </location>
</feature>
<gene>
    <name evidence="2" type="ORF">GGX14DRAFT_673623</name>
</gene>
<feature type="region of interest" description="Disordered" evidence="1">
    <location>
        <begin position="1"/>
        <end position="36"/>
    </location>
</feature>
<evidence type="ECO:0000313" key="2">
    <source>
        <dbReference type="EMBL" id="KAJ7196305.1"/>
    </source>
</evidence>
<accession>A0AAD6Y6D5</accession>
<evidence type="ECO:0000256" key="1">
    <source>
        <dbReference type="SAM" id="MobiDB-lite"/>
    </source>
</evidence>
<reference evidence="2" key="1">
    <citation type="submission" date="2023-03" db="EMBL/GenBank/DDBJ databases">
        <title>Massive genome expansion in bonnet fungi (Mycena s.s.) driven by repeated elements and novel gene families across ecological guilds.</title>
        <authorList>
            <consortium name="Lawrence Berkeley National Laboratory"/>
            <person name="Harder C.B."/>
            <person name="Miyauchi S."/>
            <person name="Viragh M."/>
            <person name="Kuo A."/>
            <person name="Thoen E."/>
            <person name="Andreopoulos B."/>
            <person name="Lu D."/>
            <person name="Skrede I."/>
            <person name="Drula E."/>
            <person name="Henrissat B."/>
            <person name="Morin E."/>
            <person name="Kohler A."/>
            <person name="Barry K."/>
            <person name="LaButti K."/>
            <person name="Morin E."/>
            <person name="Salamov A."/>
            <person name="Lipzen A."/>
            <person name="Mereny Z."/>
            <person name="Hegedus B."/>
            <person name="Baldrian P."/>
            <person name="Stursova M."/>
            <person name="Weitz H."/>
            <person name="Taylor A."/>
            <person name="Grigoriev I.V."/>
            <person name="Nagy L.G."/>
            <person name="Martin F."/>
            <person name="Kauserud H."/>
        </authorList>
    </citation>
    <scope>NUCLEOTIDE SEQUENCE</scope>
    <source>
        <strain evidence="2">9144</strain>
    </source>
</reference>
<dbReference type="AlphaFoldDB" id="A0AAD6Y6D5"/>
<feature type="region of interest" description="Disordered" evidence="1">
    <location>
        <begin position="48"/>
        <end position="122"/>
    </location>
</feature>
<sequence length="397" mass="43116">MRSAEDPRRQSSTPSTTPRGSRLQAGMALRGAAGDGIGECDVHREVAIRAEHATDAGGKPTSSEERSYSSRREREPGRLTEHMRGCTSAGDRATSARDYLPRGEATSPASRRSRAPRSWLPATRERKKKAVIVCARNISYALSSARKPCSRRYSLAIQATPRTQCDRFFRPRAKNEIPSEAHELRLGKTARAWSFHSSSLCATSSFGTPSCRDDKLGHEHFLRTVLHPSAGRLLVVCAEHPAQMRPQERRRARATHSSWAGSRARPQYTRFLRPTPPIRGPASSTAVPGSSSPSSTPVAKSSRTPAGRSFGGLCSTDFIPSSSILKGFQKRGSLSAGAEAIDEACRIGNLRRPLSRIDERACGERCDYGGTRIKMAVDRGRTGGACVFSKVTTAPEG</sequence>
<organism evidence="2 3">
    <name type="scientific">Mycena pura</name>
    <dbReference type="NCBI Taxonomy" id="153505"/>
    <lineage>
        <taxon>Eukaryota</taxon>
        <taxon>Fungi</taxon>
        <taxon>Dikarya</taxon>
        <taxon>Basidiomycota</taxon>
        <taxon>Agaricomycotina</taxon>
        <taxon>Agaricomycetes</taxon>
        <taxon>Agaricomycetidae</taxon>
        <taxon>Agaricales</taxon>
        <taxon>Marasmiineae</taxon>
        <taxon>Mycenaceae</taxon>
        <taxon>Mycena</taxon>
    </lineage>
</organism>
<proteinExistence type="predicted"/>
<evidence type="ECO:0000313" key="3">
    <source>
        <dbReference type="Proteomes" id="UP001219525"/>
    </source>
</evidence>
<keyword evidence="3" id="KW-1185">Reference proteome</keyword>